<dbReference type="InterPro" id="IPR021741">
    <property type="entry name" value="DUF3311"/>
</dbReference>
<comment type="caution">
    <text evidence="2">The sequence shown here is derived from an EMBL/GenBank/DDBJ whole genome shotgun (WGS) entry which is preliminary data.</text>
</comment>
<dbReference type="Proteomes" id="UP000637074">
    <property type="component" value="Unassembled WGS sequence"/>
</dbReference>
<name>A0ABQ3N5D3_9BACI</name>
<keyword evidence="1" id="KW-0812">Transmembrane</keyword>
<evidence type="ECO:0000313" key="2">
    <source>
        <dbReference type="EMBL" id="GHH99060.1"/>
    </source>
</evidence>
<gene>
    <name evidence="2" type="ORF">AM1BK_26030</name>
</gene>
<evidence type="ECO:0000256" key="1">
    <source>
        <dbReference type="SAM" id="Phobius"/>
    </source>
</evidence>
<organism evidence="2 3">
    <name type="scientific">Neobacillus kokaensis</name>
    <dbReference type="NCBI Taxonomy" id="2759023"/>
    <lineage>
        <taxon>Bacteria</taxon>
        <taxon>Bacillati</taxon>
        <taxon>Bacillota</taxon>
        <taxon>Bacilli</taxon>
        <taxon>Bacillales</taxon>
        <taxon>Bacillaceae</taxon>
        <taxon>Neobacillus</taxon>
    </lineage>
</organism>
<dbReference type="EMBL" id="BNDS01000010">
    <property type="protein sequence ID" value="GHH99060.1"/>
    <property type="molecule type" value="Genomic_DNA"/>
</dbReference>
<keyword evidence="1" id="KW-0472">Membrane</keyword>
<sequence length="67" mass="7757">MKPIYFLALIPVIALLGGPFWANSMTPYILGMPLFFFWNFSWLILTSLVVFLIYKLDPINKEEGSEE</sequence>
<dbReference type="Pfam" id="PF11755">
    <property type="entry name" value="DUF3311"/>
    <property type="match status" value="1"/>
</dbReference>
<feature type="transmembrane region" description="Helical" evidence="1">
    <location>
        <begin position="32"/>
        <end position="54"/>
    </location>
</feature>
<keyword evidence="3" id="KW-1185">Reference proteome</keyword>
<accession>A0ABQ3N5D3</accession>
<dbReference type="RefSeq" id="WP_191273469.1">
    <property type="nucleotide sequence ID" value="NZ_BNDS01000010.1"/>
</dbReference>
<keyword evidence="1" id="KW-1133">Transmembrane helix</keyword>
<evidence type="ECO:0000313" key="3">
    <source>
        <dbReference type="Proteomes" id="UP000637074"/>
    </source>
</evidence>
<proteinExistence type="predicted"/>
<reference evidence="2 3" key="1">
    <citation type="journal article" date="2022" name="Int. J. Syst. Evol. Microbiol.">
        <title>Neobacillus kokaensis sp. nov., isolated from soil.</title>
        <authorList>
            <person name="Yuki K."/>
            <person name="Matsubara H."/>
            <person name="Yamaguchi S."/>
        </authorList>
    </citation>
    <scope>NUCLEOTIDE SEQUENCE [LARGE SCALE GENOMIC DNA]</scope>
    <source>
        <strain evidence="2 3">LOB 377</strain>
    </source>
</reference>
<protein>
    <submittedName>
        <fullName evidence="2">Permease</fullName>
    </submittedName>
</protein>